<keyword evidence="3" id="KW-0456">Lyase</keyword>
<dbReference type="InterPro" id="IPR006221">
    <property type="entry name" value="TrpG/PapA_dom"/>
</dbReference>
<comment type="caution">
    <text evidence="7">The sequence shown here is derived from an EMBL/GenBank/DDBJ whole genome shotgun (WGS) entry which is preliminary data.</text>
</comment>
<dbReference type="InterPro" id="IPR015890">
    <property type="entry name" value="Chorismate_C"/>
</dbReference>
<organism evidence="7 8">
    <name type="scientific">Brevibacterium aurantiacum</name>
    <dbReference type="NCBI Taxonomy" id="273384"/>
    <lineage>
        <taxon>Bacteria</taxon>
        <taxon>Bacillati</taxon>
        <taxon>Actinomycetota</taxon>
        <taxon>Actinomycetes</taxon>
        <taxon>Micrococcales</taxon>
        <taxon>Brevibacteriaceae</taxon>
        <taxon>Brevibacterium</taxon>
    </lineage>
</organism>
<keyword evidence="7" id="KW-0032">Aminotransferase</keyword>
<evidence type="ECO:0000313" key="8">
    <source>
        <dbReference type="Proteomes" id="UP000234525"/>
    </source>
</evidence>
<dbReference type="InterPro" id="IPR017926">
    <property type="entry name" value="GATASE"/>
</dbReference>
<dbReference type="PANTHER" id="PTHR11236:SF49">
    <property type="entry name" value="ANTHRANILATE SYNTHASE COMPONENT 1"/>
    <property type="match status" value="1"/>
</dbReference>
<dbReference type="Pfam" id="PF00425">
    <property type="entry name" value="Chorismate_bind"/>
    <property type="match status" value="1"/>
</dbReference>
<gene>
    <name evidence="7" type="ORF">BAUR9175_00350</name>
</gene>
<evidence type="ECO:0000259" key="6">
    <source>
        <dbReference type="Pfam" id="PF00425"/>
    </source>
</evidence>
<evidence type="ECO:0000259" key="5">
    <source>
        <dbReference type="Pfam" id="PF00117"/>
    </source>
</evidence>
<dbReference type="CDD" id="cd01743">
    <property type="entry name" value="GATase1_Anthranilate_Synthase"/>
    <property type="match status" value="1"/>
</dbReference>
<evidence type="ECO:0000256" key="3">
    <source>
        <dbReference type="ARBA" id="ARBA00023239"/>
    </source>
</evidence>
<evidence type="ECO:0000256" key="2">
    <source>
        <dbReference type="ARBA" id="ARBA00022962"/>
    </source>
</evidence>
<dbReference type="GO" id="GO:0000162">
    <property type="term" value="P:L-tryptophan biosynthetic process"/>
    <property type="evidence" value="ECO:0007669"/>
    <property type="project" value="TreeGrafter"/>
</dbReference>
<keyword evidence="8" id="KW-1185">Reference proteome</keyword>
<dbReference type="RefSeq" id="WP_180959191.1">
    <property type="nucleotide sequence ID" value="NZ_BJME01000005.1"/>
</dbReference>
<dbReference type="InterPro" id="IPR005801">
    <property type="entry name" value="ADC_synthase"/>
</dbReference>
<dbReference type="GO" id="GO:0004049">
    <property type="term" value="F:anthranilate synthase activity"/>
    <property type="evidence" value="ECO:0007669"/>
    <property type="project" value="UniProtKB-EC"/>
</dbReference>
<dbReference type="InterPro" id="IPR019999">
    <property type="entry name" value="Anth_synth_I-like"/>
</dbReference>
<dbReference type="PRINTS" id="PR00096">
    <property type="entry name" value="GATASE"/>
</dbReference>
<dbReference type="EC" id="4.1.3.27" evidence="1"/>
<evidence type="ECO:0000256" key="1">
    <source>
        <dbReference type="ARBA" id="ARBA00012266"/>
    </source>
</evidence>
<dbReference type="InterPro" id="IPR029062">
    <property type="entry name" value="Class_I_gatase-like"/>
</dbReference>
<feature type="domain" description="Glutamine amidotransferase" evidence="5">
    <location>
        <begin position="429"/>
        <end position="605"/>
    </location>
</feature>
<feature type="domain" description="Chorismate-utilising enzyme C-terminal" evidence="6">
    <location>
        <begin position="125"/>
        <end position="375"/>
    </location>
</feature>
<dbReference type="SUPFAM" id="SSF56322">
    <property type="entry name" value="ADC synthase"/>
    <property type="match status" value="1"/>
</dbReference>
<comment type="catalytic activity">
    <reaction evidence="4">
        <text>chorismate + L-glutamine = anthranilate + pyruvate + L-glutamate + H(+)</text>
        <dbReference type="Rhea" id="RHEA:21732"/>
        <dbReference type="ChEBI" id="CHEBI:15361"/>
        <dbReference type="ChEBI" id="CHEBI:15378"/>
        <dbReference type="ChEBI" id="CHEBI:16567"/>
        <dbReference type="ChEBI" id="CHEBI:29748"/>
        <dbReference type="ChEBI" id="CHEBI:29985"/>
        <dbReference type="ChEBI" id="CHEBI:58359"/>
        <dbReference type="EC" id="4.1.3.27"/>
    </reaction>
</comment>
<dbReference type="Proteomes" id="UP000234525">
    <property type="component" value="Unassembled WGS sequence"/>
</dbReference>
<keyword evidence="2" id="KW-0315">Glutamine amidotransferase</keyword>
<keyword evidence="7" id="KW-0808">Transferase</keyword>
<accession>A0A2H1HRF5</accession>
<evidence type="ECO:0000256" key="4">
    <source>
        <dbReference type="ARBA" id="ARBA00047683"/>
    </source>
</evidence>
<reference evidence="7" key="1">
    <citation type="submission" date="2017-03" db="EMBL/GenBank/DDBJ databases">
        <authorList>
            <person name="Monnet C."/>
        </authorList>
    </citation>
    <scope>NUCLEOTIDE SEQUENCE [LARGE SCALE GENOMIC DNA]</scope>
    <source>
        <strain evidence="7">ATCC 9175</strain>
    </source>
</reference>
<proteinExistence type="predicted"/>
<protein>
    <recommendedName>
        <fullName evidence="1">anthranilate synthase</fullName>
        <ecNumber evidence="1">4.1.3.27</ecNumber>
    </recommendedName>
</protein>
<dbReference type="SUPFAM" id="SSF52317">
    <property type="entry name" value="Class I glutamine amidotransferase-like"/>
    <property type="match status" value="1"/>
</dbReference>
<dbReference type="PANTHER" id="PTHR11236">
    <property type="entry name" value="AMINOBENZOATE/ANTHRANILATE SYNTHASE"/>
    <property type="match status" value="1"/>
</dbReference>
<dbReference type="PROSITE" id="PS51273">
    <property type="entry name" value="GATASE_TYPE_1"/>
    <property type="match status" value="1"/>
</dbReference>
<name>A0A2H1HRF5_BREAU</name>
<dbReference type="Gene3D" id="3.60.120.10">
    <property type="entry name" value="Anthranilate synthase"/>
    <property type="match status" value="1"/>
</dbReference>
<dbReference type="Gene3D" id="3.40.50.880">
    <property type="match status" value="1"/>
</dbReference>
<dbReference type="AlphaFoldDB" id="A0A2H1HRF5"/>
<evidence type="ECO:0000313" key="7">
    <source>
        <dbReference type="EMBL" id="SMX65497.1"/>
    </source>
</evidence>
<dbReference type="GO" id="GO:0008483">
    <property type="term" value="F:transaminase activity"/>
    <property type="evidence" value="ECO:0007669"/>
    <property type="project" value="UniProtKB-KW"/>
</dbReference>
<sequence>MNCQVSASQALQIISEHETSYALILRQATPDYIDLLIFDASTVEDTTQIATDDEATKLVLLPYRSIEERGFSAQDDKQPILTCTVSQHYVTDRDEFESLVAGPIGHVENFEFDISDAEYADIASASIVEDIGSGLGSNFVLKRTLQGTLSDSSNASLLGLYKRLLQREAGAYWTFLVSLEDRVFLGASPERHVSLHDSIVAMTPISGTLRAEGRRPTTREVQAFLADQKEADELLMVLDEELKMMASLCPEGAAVIGPRIRRMSNVVHTEFEISGRTSANIGRVLRSTLLAPTVVGSPLESATRVIHKREPSPRGYYSGVVALVEPDGGGGQSLDSAILIRTAEISRYGDVSISAGSTIVRHSDPDSEAQETRAKTAGLRQVFEAEASLDASIGQAMTVRRAVVSDFWLKSTTERALNRHRFSGRTCLIVTAEDDFTHMLAVLLRSLGFYVDEQPALDVDELPADRDLILFGPGPGNPENKTDQRIVSLHRLIRSALLQRRPFLAECLSHQILALELGLPIARLAQPHQGEQIELPLWNRQATLGFYNTYTARSLTPFVHSSPARHVRAILHPDSEDVAVLSGTAFASTQFHIESVLTHNNDWLLAELIEGVLSRSETRTTKKVDRGTSVPIS</sequence>
<dbReference type="Pfam" id="PF00117">
    <property type="entry name" value="GATase"/>
    <property type="match status" value="1"/>
</dbReference>
<dbReference type="EMBL" id="FXZB01000002">
    <property type="protein sequence ID" value="SMX65497.1"/>
    <property type="molecule type" value="Genomic_DNA"/>
</dbReference>